<dbReference type="GO" id="GO:0006754">
    <property type="term" value="P:ATP biosynthetic process"/>
    <property type="evidence" value="ECO:0007669"/>
    <property type="project" value="TreeGrafter"/>
</dbReference>
<dbReference type="RefSeq" id="WP_048545091.1">
    <property type="nucleotide sequence ID" value="NZ_HF571038.1"/>
</dbReference>
<organism evidence="2 3">
    <name type="scientific">Nostocoides jenkinsii Ben 74</name>
    <dbReference type="NCBI Taxonomy" id="1193518"/>
    <lineage>
        <taxon>Bacteria</taxon>
        <taxon>Bacillati</taxon>
        <taxon>Actinomycetota</taxon>
        <taxon>Actinomycetes</taxon>
        <taxon>Micrococcales</taxon>
        <taxon>Intrasporangiaceae</taxon>
        <taxon>Nostocoides</taxon>
    </lineage>
</organism>
<sequence length="160" mass="17245">MSPVRPRTSAGLLPVRLGADGAIEVLIAHMGGPLWARKDDRAWSIVKGEFDPAAEEPRAAAEREWREETGSAVPEGQVFELGTVKQSGGKTVHAFAVLVVGDIDVDVAAGDQVTMEWPPRSGRTITFPEIDRVEWCVAEVAARRLVAAQAGFLDRLDLSS</sequence>
<accession>A0A077MDA8</accession>
<comment type="caution">
    <text evidence="2">The sequence shown here is derived from an EMBL/GenBank/DDBJ whole genome shotgun (WGS) entry which is preliminary data.</text>
</comment>
<proteinExistence type="predicted"/>
<dbReference type="InterPro" id="IPR000086">
    <property type="entry name" value="NUDIX_hydrolase_dom"/>
</dbReference>
<name>A0A077MDA8_9MICO</name>
<gene>
    <name evidence="2" type="ORF">BN13_220027</name>
</gene>
<dbReference type="InterPro" id="IPR015797">
    <property type="entry name" value="NUDIX_hydrolase-like_dom_sf"/>
</dbReference>
<evidence type="ECO:0000313" key="2">
    <source>
        <dbReference type="EMBL" id="CCI52842.1"/>
    </source>
</evidence>
<reference evidence="2 3" key="1">
    <citation type="journal article" date="2013" name="ISME J.">
        <title>A metabolic model for members of the genus Tetrasphaera involved in enhanced biological phosphorus removal.</title>
        <authorList>
            <person name="Kristiansen R."/>
            <person name="Nguyen H.T.T."/>
            <person name="Saunders A.M."/>
            <person name="Nielsen J.L."/>
            <person name="Wimmer R."/>
            <person name="Le V.Q."/>
            <person name="McIlroy S.J."/>
            <person name="Petrovski S."/>
            <person name="Seviour R.J."/>
            <person name="Calteau A."/>
            <person name="Nielsen K.L."/>
            <person name="Nielsen P.H."/>
        </authorList>
    </citation>
    <scope>NUCLEOTIDE SEQUENCE [LARGE SCALE GENOMIC DNA]</scope>
    <source>
        <strain evidence="2 3">Ben 74</strain>
    </source>
</reference>
<keyword evidence="2" id="KW-0378">Hydrolase</keyword>
<dbReference type="Gene3D" id="3.90.79.10">
    <property type="entry name" value="Nucleoside Triphosphate Pyrophosphohydrolase"/>
    <property type="match status" value="1"/>
</dbReference>
<evidence type="ECO:0000259" key="1">
    <source>
        <dbReference type="Pfam" id="PF00293"/>
    </source>
</evidence>
<dbReference type="AlphaFoldDB" id="A0A077MDA8"/>
<dbReference type="EMBL" id="CAJC01000131">
    <property type="protein sequence ID" value="CCI52842.1"/>
    <property type="molecule type" value="Genomic_DNA"/>
</dbReference>
<dbReference type="PANTHER" id="PTHR21340">
    <property type="entry name" value="DIADENOSINE 5,5-P1,P4-TETRAPHOSPHATE PYROPHOSPHOHYDROLASE MUTT"/>
    <property type="match status" value="1"/>
</dbReference>
<keyword evidence="3" id="KW-1185">Reference proteome</keyword>
<dbReference type="InterPro" id="IPR051325">
    <property type="entry name" value="Nudix_hydrolase_domain"/>
</dbReference>
<dbReference type="GO" id="GO:0006167">
    <property type="term" value="P:AMP biosynthetic process"/>
    <property type="evidence" value="ECO:0007669"/>
    <property type="project" value="TreeGrafter"/>
</dbReference>
<dbReference type="SUPFAM" id="SSF55811">
    <property type="entry name" value="Nudix"/>
    <property type="match status" value="1"/>
</dbReference>
<evidence type="ECO:0000313" key="3">
    <source>
        <dbReference type="Proteomes" id="UP000035720"/>
    </source>
</evidence>
<dbReference type="STRING" id="1193518.BN13_220027"/>
<dbReference type="Proteomes" id="UP000035720">
    <property type="component" value="Unassembled WGS sequence"/>
</dbReference>
<protein>
    <submittedName>
        <fullName evidence="2">Nudix hydrolase</fullName>
    </submittedName>
</protein>
<dbReference type="Pfam" id="PF00293">
    <property type="entry name" value="NUDIX"/>
    <property type="match status" value="1"/>
</dbReference>
<dbReference type="PANTHER" id="PTHR21340:SF7">
    <property type="entry name" value="NUDIX HYDROLASE DOMAIN-CONTAINING PROTEIN"/>
    <property type="match status" value="1"/>
</dbReference>
<feature type="domain" description="Nudix hydrolase" evidence="1">
    <location>
        <begin position="22"/>
        <end position="155"/>
    </location>
</feature>
<dbReference type="GO" id="GO:0004081">
    <property type="term" value="F:bis(5'-nucleosyl)-tetraphosphatase (asymmetrical) activity"/>
    <property type="evidence" value="ECO:0007669"/>
    <property type="project" value="TreeGrafter"/>
</dbReference>